<name>A0A183FEP8_HELPZ</name>
<gene>
    <name evidence="1" type="ORF">HPBE_LOCUS4881</name>
</gene>
<dbReference type="EMBL" id="UZAH01025375">
    <property type="protein sequence ID" value="VDO62644.1"/>
    <property type="molecule type" value="Genomic_DNA"/>
</dbReference>
<accession>A0A3P7XWP4</accession>
<reference evidence="1 2" key="1">
    <citation type="submission" date="2018-11" db="EMBL/GenBank/DDBJ databases">
        <authorList>
            <consortium name="Pathogen Informatics"/>
        </authorList>
    </citation>
    <scope>NUCLEOTIDE SEQUENCE [LARGE SCALE GENOMIC DNA]</scope>
</reference>
<dbReference type="WBParaSite" id="HPBE_0000488001-mRNA-1">
    <property type="protein sequence ID" value="HPBE_0000488001-mRNA-1"/>
    <property type="gene ID" value="HPBE_0000488001"/>
</dbReference>
<evidence type="ECO:0000313" key="3">
    <source>
        <dbReference type="WBParaSite" id="HPBE_0000488001-mRNA-1"/>
    </source>
</evidence>
<evidence type="ECO:0000313" key="2">
    <source>
        <dbReference type="Proteomes" id="UP000050761"/>
    </source>
</evidence>
<protein>
    <submittedName>
        <fullName evidence="3">DUF1534 domain-containing protein</fullName>
    </submittedName>
</protein>
<proteinExistence type="predicted"/>
<keyword evidence="2" id="KW-1185">Reference proteome</keyword>
<reference evidence="3" key="2">
    <citation type="submission" date="2019-09" db="UniProtKB">
        <authorList>
            <consortium name="WormBaseParasite"/>
        </authorList>
    </citation>
    <scope>IDENTIFICATION</scope>
</reference>
<dbReference type="Proteomes" id="UP000050761">
    <property type="component" value="Unassembled WGS sequence"/>
</dbReference>
<dbReference type="AlphaFoldDB" id="A0A183FEP8"/>
<sequence>MKASQTFQQIEKKNSLVLPRSRDGLSWTTAERCQALRQNAAENFRCTRDTSRHAASPRLVHGAALTTVGRESHHDRSGMDEIAVPCDKALSFWPNTSASM</sequence>
<accession>A0A183FEP8</accession>
<organism evidence="2 3">
    <name type="scientific">Heligmosomoides polygyrus</name>
    <name type="common">Parasitic roundworm</name>
    <dbReference type="NCBI Taxonomy" id="6339"/>
    <lineage>
        <taxon>Eukaryota</taxon>
        <taxon>Metazoa</taxon>
        <taxon>Ecdysozoa</taxon>
        <taxon>Nematoda</taxon>
        <taxon>Chromadorea</taxon>
        <taxon>Rhabditida</taxon>
        <taxon>Rhabditina</taxon>
        <taxon>Rhabditomorpha</taxon>
        <taxon>Strongyloidea</taxon>
        <taxon>Heligmosomidae</taxon>
        <taxon>Heligmosomoides</taxon>
    </lineage>
</organism>
<evidence type="ECO:0000313" key="1">
    <source>
        <dbReference type="EMBL" id="VDO62644.1"/>
    </source>
</evidence>